<evidence type="ECO:0000256" key="3">
    <source>
        <dbReference type="ARBA" id="ARBA00022576"/>
    </source>
</evidence>
<name>A0A5S9MID1_BACIA</name>
<evidence type="ECO:0000256" key="2">
    <source>
        <dbReference type="ARBA" id="ARBA00007441"/>
    </source>
</evidence>
<evidence type="ECO:0000313" key="8">
    <source>
        <dbReference type="Proteomes" id="UP000464658"/>
    </source>
</evidence>
<dbReference type="PANTHER" id="PTHR46383:SF1">
    <property type="entry name" value="ASPARTATE AMINOTRANSFERASE"/>
    <property type="match status" value="1"/>
</dbReference>
<accession>A0A5S9MID1</accession>
<dbReference type="SUPFAM" id="SSF53383">
    <property type="entry name" value="PLP-dependent transferases"/>
    <property type="match status" value="1"/>
</dbReference>
<comment type="cofactor">
    <cofactor evidence="1">
        <name>pyridoxal 5'-phosphate</name>
        <dbReference type="ChEBI" id="CHEBI:597326"/>
    </cofactor>
</comment>
<evidence type="ECO:0000313" key="7">
    <source>
        <dbReference type="EMBL" id="BBP91934.1"/>
    </source>
</evidence>
<dbReference type="Proteomes" id="UP000464658">
    <property type="component" value="Chromosome"/>
</dbReference>
<dbReference type="InterPro" id="IPR050596">
    <property type="entry name" value="AspAT/PAT-like"/>
</dbReference>
<comment type="similarity">
    <text evidence="2">Belongs to the class-I pyridoxal-phosphate-dependent aminotransferase family.</text>
</comment>
<keyword evidence="3" id="KW-0032">Aminotransferase</keyword>
<keyword evidence="4" id="KW-0808">Transferase</keyword>
<gene>
    <name evidence="7" type="ORF">BsIDN1_55520</name>
</gene>
<dbReference type="InterPro" id="IPR015421">
    <property type="entry name" value="PyrdxlP-dep_Trfase_major"/>
</dbReference>
<evidence type="ECO:0000256" key="1">
    <source>
        <dbReference type="ARBA" id="ARBA00001933"/>
    </source>
</evidence>
<evidence type="ECO:0000256" key="5">
    <source>
        <dbReference type="ARBA" id="ARBA00022898"/>
    </source>
</evidence>
<sequence length="67" mass="7804">MLCSPSNPTGSVYSKEELEDIAQFAKEHDLLIITDEIYAELTYDETFYKRGGYSRYEGKNDLDLRLF</sequence>
<dbReference type="GO" id="GO:0006520">
    <property type="term" value="P:amino acid metabolic process"/>
    <property type="evidence" value="ECO:0007669"/>
    <property type="project" value="InterPro"/>
</dbReference>
<evidence type="ECO:0000256" key="4">
    <source>
        <dbReference type="ARBA" id="ARBA00022679"/>
    </source>
</evidence>
<protein>
    <recommendedName>
        <fullName evidence="6">Aminotransferase class I/classII large domain-containing protein</fullName>
    </recommendedName>
</protein>
<keyword evidence="5" id="KW-0663">Pyridoxal phosphate</keyword>
<dbReference type="PANTHER" id="PTHR46383">
    <property type="entry name" value="ASPARTATE AMINOTRANSFERASE"/>
    <property type="match status" value="1"/>
</dbReference>
<dbReference type="InterPro" id="IPR004839">
    <property type="entry name" value="Aminotransferase_I/II_large"/>
</dbReference>
<dbReference type="EMBL" id="AP021906">
    <property type="protein sequence ID" value="BBP91934.1"/>
    <property type="molecule type" value="Genomic_DNA"/>
</dbReference>
<dbReference type="InterPro" id="IPR015424">
    <property type="entry name" value="PyrdxlP-dep_Trfase"/>
</dbReference>
<organism evidence="7 8">
    <name type="scientific">Bacillus safensis</name>
    <dbReference type="NCBI Taxonomy" id="561879"/>
    <lineage>
        <taxon>Bacteria</taxon>
        <taxon>Bacillati</taxon>
        <taxon>Bacillota</taxon>
        <taxon>Bacilli</taxon>
        <taxon>Bacillales</taxon>
        <taxon>Bacillaceae</taxon>
        <taxon>Bacillus</taxon>
    </lineage>
</organism>
<dbReference type="GO" id="GO:0030170">
    <property type="term" value="F:pyridoxal phosphate binding"/>
    <property type="evidence" value="ECO:0007669"/>
    <property type="project" value="InterPro"/>
</dbReference>
<proteinExistence type="inferred from homology"/>
<dbReference type="GO" id="GO:0008483">
    <property type="term" value="F:transaminase activity"/>
    <property type="evidence" value="ECO:0007669"/>
    <property type="project" value="UniProtKB-KW"/>
</dbReference>
<dbReference type="Pfam" id="PF00155">
    <property type="entry name" value="Aminotran_1_2"/>
    <property type="match status" value="1"/>
</dbReference>
<dbReference type="AlphaFoldDB" id="A0A5S9MID1"/>
<reference evidence="7 8" key="1">
    <citation type="submission" date="2019-12" db="EMBL/GenBank/DDBJ databases">
        <title>Full genome sequence of a Bacillus safensis strain isolated from commercially available natto in Indonesia.</title>
        <authorList>
            <person name="Yoshida M."/>
            <person name="Uomi M."/>
            <person name="Waturangi D."/>
            <person name="Ekaputri J.J."/>
            <person name="Setiamarga D.H.E."/>
        </authorList>
    </citation>
    <scope>NUCLEOTIDE SEQUENCE [LARGE SCALE GENOMIC DNA]</scope>
    <source>
        <strain evidence="7 8">IDN1</strain>
    </source>
</reference>
<evidence type="ECO:0000259" key="6">
    <source>
        <dbReference type="Pfam" id="PF00155"/>
    </source>
</evidence>
<dbReference type="Gene3D" id="3.40.640.10">
    <property type="entry name" value="Type I PLP-dependent aspartate aminotransferase-like (Major domain)"/>
    <property type="match status" value="1"/>
</dbReference>
<feature type="domain" description="Aminotransferase class I/classII large" evidence="6">
    <location>
        <begin position="2"/>
        <end position="49"/>
    </location>
</feature>